<dbReference type="OrthoDB" id="5889481at2759"/>
<dbReference type="InterPro" id="IPR021942">
    <property type="entry name" value="DUF3557"/>
</dbReference>
<name>A0A2G5V7P4_9PELO</name>
<protein>
    <submittedName>
        <fullName evidence="1">Uncharacterized protein</fullName>
    </submittedName>
</protein>
<evidence type="ECO:0000313" key="1">
    <source>
        <dbReference type="EMBL" id="PIC47834.1"/>
    </source>
</evidence>
<dbReference type="Proteomes" id="UP000230233">
    <property type="component" value="Chromosome II"/>
</dbReference>
<dbReference type="PANTHER" id="PTHR31379:SF1">
    <property type="entry name" value="F-BOX C PROTEIN-RELATED"/>
    <property type="match status" value="1"/>
</dbReference>
<proteinExistence type="predicted"/>
<sequence>MKNCSLSYESLKTILLHTEANLRIKMNKRMPRIRGADKAVPLKIDSLELEEYSTTINDSTYTFGIFRNFQTEDIPQIVKFFNDRHGVPNDLDQYDFEISAYSSPILPGDVVAHRTRLVIS</sequence>
<accession>A0A2G5V7P4</accession>
<evidence type="ECO:0000313" key="2">
    <source>
        <dbReference type="Proteomes" id="UP000230233"/>
    </source>
</evidence>
<keyword evidence="2" id="KW-1185">Reference proteome</keyword>
<reference evidence="2" key="1">
    <citation type="submission" date="2017-10" db="EMBL/GenBank/DDBJ databases">
        <title>Rapid genome shrinkage in a self-fertile nematode reveals novel sperm competition proteins.</title>
        <authorList>
            <person name="Yin D."/>
            <person name="Schwarz E.M."/>
            <person name="Thomas C.G."/>
            <person name="Felde R.L."/>
            <person name="Korf I.F."/>
            <person name="Cutter A.D."/>
            <person name="Schartner C.M."/>
            <person name="Ralston E.J."/>
            <person name="Meyer B.J."/>
            <person name="Haag E.S."/>
        </authorList>
    </citation>
    <scope>NUCLEOTIDE SEQUENCE [LARGE SCALE GENOMIC DNA]</scope>
    <source>
        <strain evidence="2">JU1422</strain>
    </source>
</reference>
<comment type="caution">
    <text evidence="1">The sequence shown here is derived from an EMBL/GenBank/DDBJ whole genome shotgun (WGS) entry which is preliminary data.</text>
</comment>
<dbReference type="PANTHER" id="PTHR31379">
    <property type="entry name" value="F-BOX C PROTEIN-RELATED-RELATED"/>
    <property type="match status" value="1"/>
</dbReference>
<dbReference type="AlphaFoldDB" id="A0A2G5V7P4"/>
<gene>
    <name evidence="1" type="primary">Cnig_chr_II.g7040</name>
    <name evidence="1" type="ORF">B9Z55_007040</name>
</gene>
<dbReference type="EMBL" id="PDUG01000002">
    <property type="protein sequence ID" value="PIC47834.1"/>
    <property type="molecule type" value="Genomic_DNA"/>
</dbReference>
<organism evidence="1 2">
    <name type="scientific">Caenorhabditis nigoni</name>
    <dbReference type="NCBI Taxonomy" id="1611254"/>
    <lineage>
        <taxon>Eukaryota</taxon>
        <taxon>Metazoa</taxon>
        <taxon>Ecdysozoa</taxon>
        <taxon>Nematoda</taxon>
        <taxon>Chromadorea</taxon>
        <taxon>Rhabditida</taxon>
        <taxon>Rhabditina</taxon>
        <taxon>Rhabditomorpha</taxon>
        <taxon>Rhabditoidea</taxon>
        <taxon>Rhabditidae</taxon>
        <taxon>Peloderinae</taxon>
        <taxon>Caenorhabditis</taxon>
    </lineage>
</organism>